<evidence type="ECO:0000256" key="1">
    <source>
        <dbReference type="ARBA" id="ARBA00022744"/>
    </source>
</evidence>
<organism evidence="3 4">
    <name type="scientific">Bos mutus</name>
    <name type="common">wild yak</name>
    <dbReference type="NCBI Taxonomy" id="72004"/>
    <lineage>
        <taxon>Eukaryota</taxon>
        <taxon>Metazoa</taxon>
        <taxon>Chordata</taxon>
        <taxon>Craniata</taxon>
        <taxon>Vertebrata</taxon>
        <taxon>Euteleostomi</taxon>
        <taxon>Mammalia</taxon>
        <taxon>Eutheria</taxon>
        <taxon>Laurasiatheria</taxon>
        <taxon>Artiodactyla</taxon>
        <taxon>Ruminantia</taxon>
        <taxon>Pecora</taxon>
        <taxon>Bovidae</taxon>
        <taxon>Bovinae</taxon>
        <taxon>Bos</taxon>
    </lineage>
</organism>
<dbReference type="Proteomes" id="UP000011080">
    <property type="component" value="Unassembled WGS sequence"/>
</dbReference>
<comment type="similarity">
    <text evidence="2">Belongs to the PMG family.</text>
</comment>
<dbReference type="GO" id="GO:0045095">
    <property type="term" value="C:keratin filament"/>
    <property type="evidence" value="ECO:0007669"/>
    <property type="project" value="UniProtKB-UniRule"/>
</dbReference>
<evidence type="ECO:0000313" key="4">
    <source>
        <dbReference type="Proteomes" id="UP000011080"/>
    </source>
</evidence>
<dbReference type="EMBL" id="JH881547">
    <property type="protein sequence ID" value="ELR53661.1"/>
    <property type="molecule type" value="Genomic_DNA"/>
</dbReference>
<dbReference type="STRING" id="72004.ENSBMUP00000008745"/>
<keyword evidence="1 2" id="KW-0416">Keratin</keyword>
<gene>
    <name evidence="3" type="ORF">M91_20947</name>
</gene>
<protein>
    <recommendedName>
        <fullName evidence="2">Keratin-associated protein</fullName>
    </recommendedName>
</protein>
<dbReference type="AlphaFoldDB" id="L8IBT4"/>
<name>L8IBT4_9CETA</name>
<accession>L8IBT4</accession>
<feature type="non-terminal residue" evidence="3">
    <location>
        <position position="155"/>
    </location>
</feature>
<sequence length="155" mass="16463">HSQSQTSLSNSAELRTPNSMSFNCSMGNSSCSLGGYLGVPVSTCDSFYPSNVVYSPSTFHLGSTLYGGCQENVFRPISFQTPCAVTRSFQTSCSHPQNFIFRSPCQTIYTGSLGFGNIGLGSFGCGNTGFQSLGSGSNFCSPTFVSSRSCWSSCY</sequence>
<evidence type="ECO:0000313" key="3">
    <source>
        <dbReference type="EMBL" id="ELR53661.1"/>
    </source>
</evidence>
<comment type="subunit">
    <text evidence="2">Interacts with hair keratins.</text>
</comment>
<dbReference type="InterPro" id="IPR007951">
    <property type="entry name" value="KRTAP_PMG"/>
</dbReference>
<dbReference type="GO" id="GO:0005829">
    <property type="term" value="C:cytosol"/>
    <property type="evidence" value="ECO:0007669"/>
    <property type="project" value="UniProtKB-ARBA"/>
</dbReference>
<comment type="function">
    <text evidence="2">In the hair cortex, hair keratin intermediate filaments are embedded in an interfilamentous matrix, consisting of hair keratin-associated proteins (KRTAP), which are essential for the formation of a rigid and resistant hair shaft through their extensive disulfide bond cross-linking with abundant cysteine residues of hair keratins. The matrix proteins include the high-sulfur and high-glycine-tyrosine keratins.</text>
</comment>
<reference evidence="3 4" key="1">
    <citation type="journal article" date="2012" name="Nat. Genet.">
        <title>The yak genome and adaptation to life at high altitude.</title>
        <authorList>
            <person name="Qiu Q."/>
            <person name="Zhang G."/>
            <person name="Ma T."/>
            <person name="Qian W."/>
            <person name="Wang J."/>
            <person name="Ye Z."/>
            <person name="Cao C."/>
            <person name="Hu Q."/>
            <person name="Kim J."/>
            <person name="Larkin D.M."/>
            <person name="Auvil L."/>
            <person name="Capitanu B."/>
            <person name="Ma J."/>
            <person name="Lewin H.A."/>
            <person name="Qian X."/>
            <person name="Lang Y."/>
            <person name="Zhou R."/>
            <person name="Wang L."/>
            <person name="Wang K."/>
            <person name="Xia J."/>
            <person name="Liao S."/>
            <person name="Pan S."/>
            <person name="Lu X."/>
            <person name="Hou H."/>
            <person name="Wang Y."/>
            <person name="Zang X."/>
            <person name="Yin Y."/>
            <person name="Ma H."/>
            <person name="Zhang J."/>
            <person name="Wang Z."/>
            <person name="Zhang Y."/>
            <person name="Zhang D."/>
            <person name="Yonezawa T."/>
            <person name="Hasegawa M."/>
            <person name="Zhong Y."/>
            <person name="Liu W."/>
            <person name="Zhang Y."/>
            <person name="Huang Z."/>
            <person name="Zhang S."/>
            <person name="Long R."/>
            <person name="Yang H."/>
            <person name="Wang J."/>
            <person name="Lenstra J.A."/>
            <person name="Cooper D.N."/>
            <person name="Wu Y."/>
            <person name="Wang J."/>
            <person name="Shi P."/>
            <person name="Wang J."/>
            <person name="Liu J."/>
        </authorList>
    </citation>
    <scope>NUCLEOTIDE SEQUENCE [LARGE SCALE GENOMIC DNA]</scope>
    <source>
        <strain evidence="4">yakQH1</strain>
    </source>
</reference>
<evidence type="ECO:0000256" key="2">
    <source>
        <dbReference type="RuleBase" id="RU369044"/>
    </source>
</evidence>
<dbReference type="Pfam" id="PF05287">
    <property type="entry name" value="PMG"/>
    <property type="match status" value="1"/>
</dbReference>
<feature type="non-terminal residue" evidence="3">
    <location>
        <position position="1"/>
    </location>
</feature>
<proteinExistence type="inferred from homology"/>